<dbReference type="InterPro" id="IPR016140">
    <property type="entry name" value="Bifunc_inhib/LTP/seed_store"/>
</dbReference>
<dbReference type="CDD" id="cd00010">
    <property type="entry name" value="AAI_LTSS"/>
    <property type="match status" value="1"/>
</dbReference>
<dbReference type="SUPFAM" id="SSF47699">
    <property type="entry name" value="Bifunctional inhibitor/lipid-transfer protein/seed storage 2S albumin"/>
    <property type="match status" value="1"/>
</dbReference>
<dbReference type="SMART" id="SM00499">
    <property type="entry name" value="AAI"/>
    <property type="match status" value="1"/>
</dbReference>
<reference evidence="2 3" key="1">
    <citation type="journal article" date="2011" name="Science">
        <title>The Selaginella genome identifies genetic changes associated with the evolution of vascular plants.</title>
        <authorList>
            <person name="Banks J.A."/>
            <person name="Nishiyama T."/>
            <person name="Hasebe M."/>
            <person name="Bowman J.L."/>
            <person name="Gribskov M."/>
            <person name="dePamphilis C."/>
            <person name="Albert V.A."/>
            <person name="Aono N."/>
            <person name="Aoyama T."/>
            <person name="Ambrose B.A."/>
            <person name="Ashton N.W."/>
            <person name="Axtell M.J."/>
            <person name="Barker E."/>
            <person name="Barker M.S."/>
            <person name="Bennetzen J.L."/>
            <person name="Bonawitz N.D."/>
            <person name="Chapple C."/>
            <person name="Cheng C."/>
            <person name="Correa L.G."/>
            <person name="Dacre M."/>
            <person name="DeBarry J."/>
            <person name="Dreyer I."/>
            <person name="Elias M."/>
            <person name="Engstrom E.M."/>
            <person name="Estelle M."/>
            <person name="Feng L."/>
            <person name="Finet C."/>
            <person name="Floyd S.K."/>
            <person name="Frommer W.B."/>
            <person name="Fujita T."/>
            <person name="Gramzow L."/>
            <person name="Gutensohn M."/>
            <person name="Harholt J."/>
            <person name="Hattori M."/>
            <person name="Heyl A."/>
            <person name="Hirai T."/>
            <person name="Hiwatashi Y."/>
            <person name="Ishikawa M."/>
            <person name="Iwata M."/>
            <person name="Karol K.G."/>
            <person name="Koehler B."/>
            <person name="Kolukisaoglu U."/>
            <person name="Kubo M."/>
            <person name="Kurata T."/>
            <person name="Lalonde S."/>
            <person name="Li K."/>
            <person name="Li Y."/>
            <person name="Litt A."/>
            <person name="Lyons E."/>
            <person name="Manning G."/>
            <person name="Maruyama T."/>
            <person name="Michael T.P."/>
            <person name="Mikami K."/>
            <person name="Miyazaki S."/>
            <person name="Morinaga S."/>
            <person name="Murata T."/>
            <person name="Mueller-Roeber B."/>
            <person name="Nelson D.R."/>
            <person name="Obara M."/>
            <person name="Oguri Y."/>
            <person name="Olmstead R.G."/>
            <person name="Onodera N."/>
            <person name="Petersen B.L."/>
            <person name="Pils B."/>
            <person name="Prigge M."/>
            <person name="Rensing S.A."/>
            <person name="Riano-Pachon D.M."/>
            <person name="Roberts A.W."/>
            <person name="Sato Y."/>
            <person name="Scheller H.V."/>
            <person name="Schulz B."/>
            <person name="Schulz C."/>
            <person name="Shakirov E.V."/>
            <person name="Shibagaki N."/>
            <person name="Shinohara N."/>
            <person name="Shippen D.E."/>
            <person name="Soerensen I."/>
            <person name="Sotooka R."/>
            <person name="Sugimoto N."/>
            <person name="Sugita M."/>
            <person name="Sumikawa N."/>
            <person name="Tanurdzic M."/>
            <person name="Theissen G."/>
            <person name="Ulvskov P."/>
            <person name="Wakazuki S."/>
            <person name="Weng J.K."/>
            <person name="Willats W.W."/>
            <person name="Wipf D."/>
            <person name="Wolf P.G."/>
            <person name="Yang L."/>
            <person name="Zimmer A.D."/>
            <person name="Zhu Q."/>
            <person name="Mitros T."/>
            <person name="Hellsten U."/>
            <person name="Loque D."/>
            <person name="Otillar R."/>
            <person name="Salamov A."/>
            <person name="Schmutz J."/>
            <person name="Shapiro H."/>
            <person name="Lindquist E."/>
            <person name="Lucas S."/>
            <person name="Rokhsar D."/>
            <person name="Grigoriev I.V."/>
        </authorList>
    </citation>
    <scope>NUCLEOTIDE SEQUENCE [LARGE SCALE GENOMIC DNA]</scope>
</reference>
<dbReference type="AlphaFoldDB" id="D8T211"/>
<organism evidence="3">
    <name type="scientific">Selaginella moellendorffii</name>
    <name type="common">Spikemoss</name>
    <dbReference type="NCBI Taxonomy" id="88036"/>
    <lineage>
        <taxon>Eukaryota</taxon>
        <taxon>Viridiplantae</taxon>
        <taxon>Streptophyta</taxon>
        <taxon>Embryophyta</taxon>
        <taxon>Tracheophyta</taxon>
        <taxon>Lycopodiopsida</taxon>
        <taxon>Selaginellales</taxon>
        <taxon>Selaginellaceae</taxon>
        <taxon>Selaginella</taxon>
    </lineage>
</organism>
<name>D8T211_SELML</name>
<protein>
    <recommendedName>
        <fullName evidence="1">Bifunctional inhibitor/plant lipid transfer protein/seed storage helical domain-containing protein</fullName>
    </recommendedName>
</protein>
<dbReference type="STRING" id="88036.D8T211"/>
<dbReference type="eggNOG" id="KOG2497">
    <property type="taxonomic scope" value="Eukaryota"/>
</dbReference>
<sequence length="477" mass="51437">MEELVSAYRAMEAPSVIVSLARGFGGGCLSEQVQQVFMDRCVKDEQFILAVEAESSCALDSLYDEHAALLLRIEDGNSMAYKTFSYAVPGEDKRSGTVTLRLSLNMLEGGTGCFCWPAGVYLAELVLSYPWLIKGKRCLELGSGAGLVGVCLARQQPFELVLTDGDLSTFANLRHNLEINGIVLDTDEQEKVKCRRLEWEDACSTELYKADIILGADIIYDTACIPHLVKVLALLLQADAGTEAILATVKRNPVTISSFCDAATQAGLEVSDVSRTMVPLKCFQGLVSFDNSDMLLHKTKLIARTPARAKIVGPKSQVCHICVMSSQRRMVTRPCSQLIFAFQPTIKARRCDPTAEAIFLPFLTVSRERMESGAARVSALLVLLLVLVSWRGSESCDDSNALAQLSDCADYVHTGSTTANPPAACCQELKGIDITCMCAAVRSGAGGTPPSGLNVTRVLLLPSQCGLTPVDCSTPSN</sequence>
<dbReference type="InParanoid" id="D8T211"/>
<dbReference type="Pfam" id="PF10294">
    <property type="entry name" value="Methyltransf_16"/>
    <property type="match status" value="1"/>
</dbReference>
<dbReference type="GO" id="GO:0008276">
    <property type="term" value="F:protein methyltransferase activity"/>
    <property type="evidence" value="ECO:0000318"/>
    <property type="project" value="GO_Central"/>
</dbReference>
<dbReference type="SUPFAM" id="SSF53335">
    <property type="entry name" value="S-adenosyl-L-methionine-dependent methyltransferases"/>
    <property type="match status" value="1"/>
</dbReference>
<proteinExistence type="predicted"/>
<feature type="domain" description="Bifunctional inhibitor/plant lipid transfer protein/seed storage helical" evidence="1">
    <location>
        <begin position="396"/>
        <end position="472"/>
    </location>
</feature>
<dbReference type="Gramene" id="EFJ09281">
    <property type="protein sequence ID" value="EFJ09281"/>
    <property type="gene ID" value="SELMODRAFT_428187"/>
</dbReference>
<dbReference type="FunCoup" id="D8T211">
    <property type="interactions" value="3681"/>
</dbReference>
<evidence type="ECO:0000259" key="1">
    <source>
        <dbReference type="SMART" id="SM00499"/>
    </source>
</evidence>
<dbReference type="EMBL" id="GL377664">
    <property type="protein sequence ID" value="EFJ09281.1"/>
    <property type="molecule type" value="Genomic_DNA"/>
</dbReference>
<dbReference type="KEGG" id="smo:SELMODRAFT_428187"/>
<evidence type="ECO:0000313" key="3">
    <source>
        <dbReference type="Proteomes" id="UP000001514"/>
    </source>
</evidence>
<dbReference type="Gene3D" id="1.10.110.10">
    <property type="entry name" value="Plant lipid-transfer and hydrophobic proteins"/>
    <property type="match status" value="1"/>
</dbReference>
<gene>
    <name evidence="2" type="ORF">SELMODRAFT_428187</name>
</gene>
<dbReference type="Proteomes" id="UP000001514">
    <property type="component" value="Unassembled WGS sequence"/>
</dbReference>
<dbReference type="PANTHER" id="PTHR14614:SF130">
    <property type="entry name" value="PROTEIN-LYSINE N-METHYLTRANSFERASE EEF2KMT"/>
    <property type="match status" value="1"/>
</dbReference>
<dbReference type="InterPro" id="IPR036312">
    <property type="entry name" value="Bifun_inhib/LTP/seed_sf"/>
</dbReference>
<dbReference type="InterPro" id="IPR019410">
    <property type="entry name" value="Methyltransf_16"/>
</dbReference>
<evidence type="ECO:0000313" key="2">
    <source>
        <dbReference type="EMBL" id="EFJ09281.1"/>
    </source>
</evidence>
<dbReference type="HOGENOM" id="CLU_038942_2_0_1"/>
<dbReference type="Gene3D" id="3.40.50.150">
    <property type="entry name" value="Vaccinia Virus protein VP39"/>
    <property type="match status" value="1"/>
</dbReference>
<dbReference type="Pfam" id="PF14368">
    <property type="entry name" value="LTP_2"/>
    <property type="match status" value="1"/>
</dbReference>
<accession>D8T211</accession>
<dbReference type="InterPro" id="IPR029063">
    <property type="entry name" value="SAM-dependent_MTases_sf"/>
</dbReference>
<dbReference type="PANTHER" id="PTHR14614">
    <property type="entry name" value="HEPATOCELLULAR CARCINOMA-ASSOCIATED ANTIGEN"/>
    <property type="match status" value="1"/>
</dbReference>
<keyword evidence="3" id="KW-1185">Reference proteome</keyword>